<dbReference type="KEGG" id="mmab:HQ865_09540"/>
<dbReference type="Pfam" id="PF00753">
    <property type="entry name" value="Lactamase_B"/>
    <property type="match status" value="1"/>
</dbReference>
<dbReference type="SUPFAM" id="SSF56281">
    <property type="entry name" value="Metallo-hydrolase/oxidoreductase"/>
    <property type="match status" value="1"/>
</dbReference>
<dbReference type="PANTHER" id="PTHR42951">
    <property type="entry name" value="METALLO-BETA-LACTAMASE DOMAIN-CONTAINING"/>
    <property type="match status" value="1"/>
</dbReference>
<name>A0A7D4PTH1_9SPHI</name>
<evidence type="ECO:0000313" key="3">
    <source>
        <dbReference type="Proteomes" id="UP000505355"/>
    </source>
</evidence>
<dbReference type="AlphaFoldDB" id="A0A7D4PTH1"/>
<dbReference type="InterPro" id="IPR001279">
    <property type="entry name" value="Metallo-B-lactamas"/>
</dbReference>
<dbReference type="PANTHER" id="PTHR42951:SF17">
    <property type="entry name" value="METALLO-BETA-LACTAMASE DOMAIN-CONTAINING PROTEIN"/>
    <property type="match status" value="1"/>
</dbReference>
<sequence>MKYFQVAQGVWGMKLFYVNVYMIANRRDFAKGWVLVDAGPAGSGDKIIKMAENLFGKGTQPNAIILTHGHADHSGSVPELLKHWDVPVYAHEFEIPYLTGQSAYPPADPSVGHGLMSLLSVFFSRSPVDLSGHIKPVNMAGGLDELPEWRVVFTPGHSPGHISLFFPLNTTLIAGDAVATTHAESAIGLLGDVKKLSGPPMYMTPDWASAEQSVGILAQLEPRIIAAGHGPVLRGREATEALKQLSANFNAIAVPSSGRYVDKPAVADETGTKYIPPFTVSTKFKAATILLGMLAGFMITKQIRA</sequence>
<accession>A0A7D4PTH1</accession>
<feature type="domain" description="Metallo-beta-lactamase" evidence="1">
    <location>
        <begin position="17"/>
        <end position="229"/>
    </location>
</feature>
<dbReference type="EMBL" id="CP054139">
    <property type="protein sequence ID" value="QKJ29988.1"/>
    <property type="molecule type" value="Genomic_DNA"/>
</dbReference>
<dbReference type="InterPro" id="IPR050855">
    <property type="entry name" value="NDM-1-like"/>
</dbReference>
<keyword evidence="2" id="KW-0378">Hydrolase</keyword>
<dbReference type="SMART" id="SM00849">
    <property type="entry name" value="Lactamase_B"/>
    <property type="match status" value="1"/>
</dbReference>
<dbReference type="Gene3D" id="3.60.15.10">
    <property type="entry name" value="Ribonuclease Z/Hydroxyacylglutathione hydrolase-like"/>
    <property type="match status" value="1"/>
</dbReference>
<keyword evidence="3" id="KW-1185">Reference proteome</keyword>
<evidence type="ECO:0000259" key="1">
    <source>
        <dbReference type="SMART" id="SM00849"/>
    </source>
</evidence>
<proteinExistence type="predicted"/>
<reference evidence="2 3" key="1">
    <citation type="submission" date="2020-05" db="EMBL/GenBank/DDBJ databases">
        <title>Mucilaginibacter mali sp. nov.</title>
        <authorList>
            <person name="Kim H.S."/>
            <person name="Lee K.C."/>
            <person name="Suh M.K."/>
            <person name="Kim J.-S."/>
            <person name="Han K.-I."/>
            <person name="Eom M.K."/>
            <person name="Shin Y.K."/>
            <person name="Lee J.-S."/>
        </authorList>
    </citation>
    <scope>NUCLEOTIDE SEQUENCE [LARGE SCALE GENOMIC DNA]</scope>
    <source>
        <strain evidence="2 3">G2-14</strain>
    </source>
</reference>
<dbReference type="CDD" id="cd07721">
    <property type="entry name" value="yflN-like_MBL-fold"/>
    <property type="match status" value="1"/>
</dbReference>
<evidence type="ECO:0000313" key="2">
    <source>
        <dbReference type="EMBL" id="QKJ29988.1"/>
    </source>
</evidence>
<dbReference type="GO" id="GO:0016787">
    <property type="term" value="F:hydrolase activity"/>
    <property type="evidence" value="ECO:0007669"/>
    <property type="project" value="UniProtKB-KW"/>
</dbReference>
<protein>
    <submittedName>
        <fullName evidence="2">MBL fold metallo-hydrolase</fullName>
    </submittedName>
</protein>
<dbReference type="InterPro" id="IPR036866">
    <property type="entry name" value="RibonucZ/Hydroxyglut_hydro"/>
</dbReference>
<dbReference type="RefSeq" id="WP_173414678.1">
    <property type="nucleotide sequence ID" value="NZ_CP054139.1"/>
</dbReference>
<gene>
    <name evidence="2" type="ORF">HQ865_09540</name>
</gene>
<organism evidence="2 3">
    <name type="scientific">Mucilaginibacter mali</name>
    <dbReference type="NCBI Taxonomy" id="2740462"/>
    <lineage>
        <taxon>Bacteria</taxon>
        <taxon>Pseudomonadati</taxon>
        <taxon>Bacteroidota</taxon>
        <taxon>Sphingobacteriia</taxon>
        <taxon>Sphingobacteriales</taxon>
        <taxon>Sphingobacteriaceae</taxon>
        <taxon>Mucilaginibacter</taxon>
    </lineage>
</organism>
<dbReference type="Proteomes" id="UP000505355">
    <property type="component" value="Chromosome"/>
</dbReference>